<evidence type="ECO:0000313" key="3">
    <source>
        <dbReference type="Proteomes" id="UP000765509"/>
    </source>
</evidence>
<dbReference type="AlphaFoldDB" id="A0A9Q3ESV4"/>
<protein>
    <submittedName>
        <fullName evidence="2">Uncharacterized protein</fullName>
    </submittedName>
</protein>
<comment type="caution">
    <text evidence="2">The sequence shown here is derived from an EMBL/GenBank/DDBJ whole genome shotgun (WGS) entry which is preliminary data.</text>
</comment>
<feature type="region of interest" description="Disordered" evidence="1">
    <location>
        <begin position="249"/>
        <end position="358"/>
    </location>
</feature>
<feature type="compositionally biased region" description="Basic and acidic residues" evidence="1">
    <location>
        <begin position="339"/>
        <end position="355"/>
    </location>
</feature>
<gene>
    <name evidence="2" type="ORF">O181_062827</name>
</gene>
<dbReference type="Proteomes" id="UP000765509">
    <property type="component" value="Unassembled WGS sequence"/>
</dbReference>
<evidence type="ECO:0000256" key="1">
    <source>
        <dbReference type="SAM" id="MobiDB-lite"/>
    </source>
</evidence>
<feature type="region of interest" description="Disordered" evidence="1">
    <location>
        <begin position="1"/>
        <end position="23"/>
    </location>
</feature>
<feature type="compositionally biased region" description="Polar residues" evidence="1">
    <location>
        <begin position="277"/>
        <end position="289"/>
    </location>
</feature>
<sequence>RERTESAENLPNLSNPLKTSANALETPLSHSELDNLAIHDVIGKGEGKDNFKLSPLEKGKSVKYNEEEDPKKAKSATKLIHDELDFNIPHEQSDMQIPASKSTKNTELNDVLKIAPEPFSWKEKLLKKQTLEKNKIKESPHQNNFLKPNENFIAKTQHTVSHFNPMGQRGMRDEKLPGGLNSQLDPWKPSAIQSNENSLPTKEYTWTKVERKRKGRSFQFNPKTSKGNNVDEIEEKVFPLRLKNVMKQANKETSDIEGNNKAQESSEMSSTEDKTTSEPNSSDGLTMSESDVLGSDHLPTDTISKKEGRKGQEVIRGASPKSSKKKGKKNSKKKGTNRNSERQDNAHTSSAKEFDLSDMNVETALIPDDPPRNVNHYSQVNSNHNKMRPLPEPAFVVDSEISLPDLWQSQFYSSPVNLKALSGPLRQKAEMALELKWENMEQYIFAEAFEPGTSEQEQNQIHPNVPKLPTTFQLKINRFSEDEFREGLREHLKVLDETPNLTLGDLDVQLFNMLKERWFLDRKGLFTNFRETLKDFEETNESHKRLYTLSRQILQYTSVENWKEMKALLLETPNFLKSDVEDIERIFHLATRFPDITKPLHPSNQNTELVKRIKKKKKEIRLVLEEVMGSLEADIRIEIWAYLHENSNIRRWWEKKDYMELYKGNGLNLCEVFSIGECLSFGLPTLEVSQEKALELLEKIEGIYLYRAPHVLPWYVSPERAFLTKYFEKDYVSRMKTFMRIERLHNKEKEPYDIALVHKTHRKQMQVVTLENEDIFLFWHNGLTPQYMTEMYLAGVGRAKKNEKKWRDFIGRAHNLLTEEQSSLAINWFMYANPRVKVMDYFENER</sequence>
<feature type="compositionally biased region" description="Polar residues" evidence="1">
    <location>
        <begin position="7"/>
        <end position="23"/>
    </location>
</feature>
<feature type="compositionally biased region" description="Polar residues" evidence="1">
    <location>
        <begin position="256"/>
        <end position="269"/>
    </location>
</feature>
<feature type="compositionally biased region" description="Basic and acidic residues" evidence="1">
    <location>
        <begin position="303"/>
        <end position="313"/>
    </location>
</feature>
<evidence type="ECO:0000313" key="2">
    <source>
        <dbReference type="EMBL" id="MBW0523112.1"/>
    </source>
</evidence>
<keyword evidence="3" id="KW-1185">Reference proteome</keyword>
<name>A0A9Q3ESV4_9BASI</name>
<feature type="non-terminal residue" evidence="2">
    <location>
        <position position="846"/>
    </location>
</feature>
<feature type="compositionally biased region" description="Basic residues" evidence="1">
    <location>
        <begin position="322"/>
        <end position="336"/>
    </location>
</feature>
<reference evidence="2" key="1">
    <citation type="submission" date="2021-03" db="EMBL/GenBank/DDBJ databases">
        <title>Draft genome sequence of rust myrtle Austropuccinia psidii MF-1, a brazilian biotype.</title>
        <authorList>
            <person name="Quecine M.C."/>
            <person name="Pachon D.M.R."/>
            <person name="Bonatelli M.L."/>
            <person name="Correr F.H."/>
            <person name="Franceschini L.M."/>
            <person name="Leite T.F."/>
            <person name="Margarido G.R.A."/>
            <person name="Almeida C.A."/>
            <person name="Ferrarezi J.A."/>
            <person name="Labate C.A."/>
        </authorList>
    </citation>
    <scope>NUCLEOTIDE SEQUENCE</scope>
    <source>
        <strain evidence="2">MF-1</strain>
    </source>
</reference>
<organism evidence="2 3">
    <name type="scientific">Austropuccinia psidii MF-1</name>
    <dbReference type="NCBI Taxonomy" id="1389203"/>
    <lineage>
        <taxon>Eukaryota</taxon>
        <taxon>Fungi</taxon>
        <taxon>Dikarya</taxon>
        <taxon>Basidiomycota</taxon>
        <taxon>Pucciniomycotina</taxon>
        <taxon>Pucciniomycetes</taxon>
        <taxon>Pucciniales</taxon>
        <taxon>Sphaerophragmiaceae</taxon>
        <taxon>Austropuccinia</taxon>
    </lineage>
</organism>
<dbReference type="EMBL" id="AVOT02030038">
    <property type="protein sequence ID" value="MBW0523112.1"/>
    <property type="molecule type" value="Genomic_DNA"/>
</dbReference>
<accession>A0A9Q3ESV4</accession>
<proteinExistence type="predicted"/>